<dbReference type="GO" id="GO:0051382">
    <property type="term" value="P:kinetochore assembly"/>
    <property type="evidence" value="ECO:0007669"/>
    <property type="project" value="InterPro"/>
</dbReference>
<dbReference type="GO" id="GO:0007052">
    <property type="term" value="P:mitotic spindle organization"/>
    <property type="evidence" value="ECO:0007669"/>
    <property type="project" value="TreeGrafter"/>
</dbReference>
<evidence type="ECO:0000259" key="8">
    <source>
        <dbReference type="Pfam" id="PF05837"/>
    </source>
</evidence>
<protein>
    <recommendedName>
        <fullName evidence="8">Centromere protein H C-terminal domain-containing protein</fullName>
    </recommendedName>
</protein>
<feature type="domain" description="Centromere protein H C-terminal" evidence="8">
    <location>
        <begin position="23"/>
        <end position="227"/>
    </location>
</feature>
<evidence type="ECO:0000256" key="2">
    <source>
        <dbReference type="ARBA" id="ARBA00004629"/>
    </source>
</evidence>
<comment type="subcellular location">
    <subcellularLocation>
        <location evidence="2">Chromosome</location>
        <location evidence="2">Centromere</location>
        <location evidence="2">Kinetochore</location>
    </subcellularLocation>
    <subcellularLocation>
        <location evidence="1">Nucleus</location>
    </subcellularLocation>
</comment>
<dbReference type="Proteomes" id="UP001175261">
    <property type="component" value="Unassembled WGS sequence"/>
</dbReference>
<evidence type="ECO:0000256" key="6">
    <source>
        <dbReference type="ARBA" id="ARBA00023328"/>
    </source>
</evidence>
<evidence type="ECO:0000256" key="4">
    <source>
        <dbReference type="ARBA" id="ARBA00022838"/>
    </source>
</evidence>
<comment type="similarity">
    <text evidence="7">Belongs to the CENP-H/MCM16 family.</text>
</comment>
<name>A0AA39GSK6_SARSR</name>
<dbReference type="InterPro" id="IPR008426">
    <property type="entry name" value="CENP-H_C"/>
</dbReference>
<keyword evidence="6" id="KW-0137">Centromere</keyword>
<dbReference type="GO" id="GO:0000776">
    <property type="term" value="C:kinetochore"/>
    <property type="evidence" value="ECO:0007669"/>
    <property type="project" value="UniProtKB-KW"/>
</dbReference>
<dbReference type="InterPro" id="IPR040034">
    <property type="entry name" value="CENP-H"/>
</dbReference>
<evidence type="ECO:0000313" key="10">
    <source>
        <dbReference type="Proteomes" id="UP001175261"/>
    </source>
</evidence>
<accession>A0AA39GSK6</accession>
<keyword evidence="5" id="KW-0539">Nucleus</keyword>
<evidence type="ECO:0000256" key="3">
    <source>
        <dbReference type="ARBA" id="ARBA00022454"/>
    </source>
</evidence>
<comment type="caution">
    <text evidence="9">The sequence shown here is derived from an EMBL/GenBank/DDBJ whole genome shotgun (WGS) entry which is preliminary data.</text>
</comment>
<dbReference type="GO" id="GO:0005634">
    <property type="term" value="C:nucleus"/>
    <property type="evidence" value="ECO:0007669"/>
    <property type="project" value="UniProtKB-SubCell"/>
</dbReference>
<evidence type="ECO:0000256" key="7">
    <source>
        <dbReference type="ARBA" id="ARBA00025735"/>
    </source>
</evidence>
<proteinExistence type="inferred from homology"/>
<sequence>MEELMPDADPAASHLPLSEDEHKVLALYDRLQELRLEIAIINAQSRHIDDTPDADADALEVQQAHNEMMEARAKYMLRNQVVEAVMMANPILKAVHSGRDASVVESDLLPYIERRDDISMAVAKHATEAGQIKADMTEVQVEALRATRKNVGLASKVFELAEQVKHKQESRPDDSKVLREIDRLESEVKASSQRWRVIKGVASGVVVGSGVNWASDETLCDIVLDPEDEA</sequence>
<dbReference type="GO" id="GO:0007059">
    <property type="term" value="P:chromosome segregation"/>
    <property type="evidence" value="ECO:0007669"/>
    <property type="project" value="TreeGrafter"/>
</dbReference>
<keyword evidence="10" id="KW-1185">Reference proteome</keyword>
<organism evidence="9 10">
    <name type="scientific">Sarocladium strictum</name>
    <name type="common">Black bundle disease fungus</name>
    <name type="synonym">Acremonium strictum</name>
    <dbReference type="NCBI Taxonomy" id="5046"/>
    <lineage>
        <taxon>Eukaryota</taxon>
        <taxon>Fungi</taxon>
        <taxon>Dikarya</taxon>
        <taxon>Ascomycota</taxon>
        <taxon>Pezizomycotina</taxon>
        <taxon>Sordariomycetes</taxon>
        <taxon>Hypocreomycetidae</taxon>
        <taxon>Hypocreales</taxon>
        <taxon>Sarocladiaceae</taxon>
        <taxon>Sarocladium</taxon>
    </lineage>
</organism>
<evidence type="ECO:0000313" key="9">
    <source>
        <dbReference type="EMBL" id="KAK0392813.1"/>
    </source>
</evidence>
<dbReference type="Pfam" id="PF05837">
    <property type="entry name" value="CENP-H"/>
    <property type="match status" value="1"/>
</dbReference>
<dbReference type="AlphaFoldDB" id="A0AA39GSK6"/>
<keyword evidence="4" id="KW-0995">Kinetochore</keyword>
<evidence type="ECO:0000256" key="1">
    <source>
        <dbReference type="ARBA" id="ARBA00004123"/>
    </source>
</evidence>
<dbReference type="GO" id="GO:0043515">
    <property type="term" value="F:kinetochore binding"/>
    <property type="evidence" value="ECO:0007669"/>
    <property type="project" value="TreeGrafter"/>
</dbReference>
<dbReference type="EMBL" id="JAPDFR010000001">
    <property type="protein sequence ID" value="KAK0392813.1"/>
    <property type="molecule type" value="Genomic_DNA"/>
</dbReference>
<reference evidence="9" key="1">
    <citation type="submission" date="2022-10" db="EMBL/GenBank/DDBJ databases">
        <title>Determination and structural analysis of whole genome sequence of Sarocladium strictum F4-1.</title>
        <authorList>
            <person name="Hu L."/>
            <person name="Jiang Y."/>
        </authorList>
    </citation>
    <scope>NUCLEOTIDE SEQUENCE</scope>
    <source>
        <strain evidence="9">F4-1</strain>
    </source>
</reference>
<dbReference type="PANTHER" id="PTHR48122">
    <property type="entry name" value="CENTROMERE PROTEIN H"/>
    <property type="match status" value="1"/>
</dbReference>
<evidence type="ECO:0000256" key="5">
    <source>
        <dbReference type="ARBA" id="ARBA00023242"/>
    </source>
</evidence>
<gene>
    <name evidence="9" type="ORF">NLU13_2308</name>
</gene>
<keyword evidence="3" id="KW-0158">Chromosome</keyword>
<dbReference type="PANTHER" id="PTHR48122:SF1">
    <property type="entry name" value="CENTROMERE PROTEIN H"/>
    <property type="match status" value="1"/>
</dbReference>